<keyword evidence="1" id="KW-0695">RNA-directed DNA polymerase</keyword>
<organism evidence="1 2">
    <name type="scientific">Plasmopara halstedii</name>
    <name type="common">Downy mildew of sunflower</name>
    <dbReference type="NCBI Taxonomy" id="4781"/>
    <lineage>
        <taxon>Eukaryota</taxon>
        <taxon>Sar</taxon>
        <taxon>Stramenopiles</taxon>
        <taxon>Oomycota</taxon>
        <taxon>Peronosporomycetes</taxon>
        <taxon>Peronosporales</taxon>
        <taxon>Peronosporaceae</taxon>
        <taxon>Plasmopara</taxon>
    </lineage>
</organism>
<keyword evidence="2" id="KW-1185">Reference proteome</keyword>
<sequence length="121" mass="13469">MSKRQSIVAQSTAEAEYVAACGAAIEAKAQFNILSEIFPSMHVRPVIGIDNSAAHVMATSPTYSRRTRHIELRWHFVRDQVQRGLIKLVKVKGENNPADAFTKPLDKVRLDKLCGMTGMMN</sequence>
<keyword evidence="1" id="KW-0808">Transferase</keyword>
<dbReference type="EMBL" id="CCYD01003042">
    <property type="protein sequence ID" value="CEG48738.1"/>
    <property type="molecule type" value="Genomic_DNA"/>
</dbReference>
<dbReference type="AlphaFoldDB" id="A0A0P1B4U2"/>
<keyword evidence="1" id="KW-0548">Nucleotidyltransferase</keyword>
<dbReference type="CDD" id="cd09272">
    <property type="entry name" value="RNase_HI_RT_Ty1"/>
    <property type="match status" value="1"/>
</dbReference>
<dbReference type="RefSeq" id="XP_024585107.1">
    <property type="nucleotide sequence ID" value="XM_024719849.1"/>
</dbReference>
<dbReference type="GO" id="GO:0003964">
    <property type="term" value="F:RNA-directed DNA polymerase activity"/>
    <property type="evidence" value="ECO:0007669"/>
    <property type="project" value="UniProtKB-KW"/>
</dbReference>
<accession>A0A0P1B4U2</accession>
<name>A0A0P1B4U2_PLAHL</name>
<dbReference type="STRING" id="4781.A0A0P1B4U2"/>
<dbReference type="Proteomes" id="UP000054928">
    <property type="component" value="Unassembled WGS sequence"/>
</dbReference>
<dbReference type="OrthoDB" id="114564at2759"/>
<dbReference type="GeneID" id="36401599"/>
<evidence type="ECO:0000313" key="1">
    <source>
        <dbReference type="EMBL" id="CEG48738.1"/>
    </source>
</evidence>
<evidence type="ECO:0000313" key="2">
    <source>
        <dbReference type="Proteomes" id="UP000054928"/>
    </source>
</evidence>
<proteinExistence type="predicted"/>
<reference evidence="2" key="1">
    <citation type="submission" date="2014-09" db="EMBL/GenBank/DDBJ databases">
        <authorList>
            <person name="Sharma Rahul"/>
            <person name="Thines Marco"/>
        </authorList>
    </citation>
    <scope>NUCLEOTIDE SEQUENCE [LARGE SCALE GENOMIC DNA]</scope>
</reference>
<dbReference type="OMA" id="TSTCHAE"/>
<protein>
    <submittedName>
        <fullName evidence="1">FOG: Transposon-encoded proteins with TYA, reverse transcriptase, integrase domains in various combinations</fullName>
    </submittedName>
</protein>